<dbReference type="InterPro" id="IPR036291">
    <property type="entry name" value="NAD(P)-bd_dom_sf"/>
</dbReference>
<dbReference type="InterPro" id="IPR046346">
    <property type="entry name" value="Aminoacid_DH-like_N_sf"/>
</dbReference>
<dbReference type="Gene3D" id="3.40.50.10860">
    <property type="entry name" value="Leucine Dehydrogenase, chain A, domain 1"/>
    <property type="match status" value="1"/>
</dbReference>
<dbReference type="GO" id="GO:0004488">
    <property type="term" value="F:methylenetetrahydrofolate dehydrogenase (NADP+) activity"/>
    <property type="evidence" value="ECO:0007669"/>
    <property type="project" value="InterPro"/>
</dbReference>
<keyword evidence="3" id="KW-1185">Reference proteome</keyword>
<dbReference type="EMBL" id="BLLK01000069">
    <property type="protein sequence ID" value="GFH60319.1"/>
    <property type="molecule type" value="Genomic_DNA"/>
</dbReference>
<dbReference type="Gene3D" id="3.40.50.720">
    <property type="entry name" value="NAD(P)-binding Rossmann-like Domain"/>
    <property type="match status" value="1"/>
</dbReference>
<gene>
    <name evidence="2" type="ORF">CTEN210_16795</name>
</gene>
<dbReference type="SUPFAM" id="SSF53223">
    <property type="entry name" value="Aminoacid dehydrogenase-like, N-terminal domain"/>
    <property type="match status" value="1"/>
</dbReference>
<dbReference type="GO" id="GO:0035999">
    <property type="term" value="P:tetrahydrofolate interconversion"/>
    <property type="evidence" value="ECO:0007669"/>
    <property type="project" value="TreeGrafter"/>
</dbReference>
<dbReference type="GO" id="GO:0004477">
    <property type="term" value="F:methenyltetrahydrofolate cyclohydrolase activity"/>
    <property type="evidence" value="ECO:0007669"/>
    <property type="project" value="TreeGrafter"/>
</dbReference>
<feature type="domain" description="Tetrahydrofolate dehydrogenase/cyclohydrolase catalytic" evidence="1">
    <location>
        <begin position="59"/>
        <end position="161"/>
    </location>
</feature>
<comment type="caution">
    <text evidence="2">The sequence shown here is derived from an EMBL/GenBank/DDBJ whole genome shotgun (WGS) entry which is preliminary data.</text>
</comment>
<organism evidence="2 3">
    <name type="scientific">Chaetoceros tenuissimus</name>
    <dbReference type="NCBI Taxonomy" id="426638"/>
    <lineage>
        <taxon>Eukaryota</taxon>
        <taxon>Sar</taxon>
        <taxon>Stramenopiles</taxon>
        <taxon>Ochrophyta</taxon>
        <taxon>Bacillariophyta</taxon>
        <taxon>Coscinodiscophyceae</taxon>
        <taxon>Chaetocerotophycidae</taxon>
        <taxon>Chaetocerotales</taxon>
        <taxon>Chaetocerotaceae</taxon>
        <taxon>Chaetoceros</taxon>
    </lineage>
</organism>
<protein>
    <recommendedName>
        <fullName evidence="1">Tetrahydrofolate dehydrogenase/cyclohydrolase catalytic domain-containing protein</fullName>
    </recommendedName>
</protein>
<dbReference type="GO" id="GO:0005829">
    <property type="term" value="C:cytosol"/>
    <property type="evidence" value="ECO:0007669"/>
    <property type="project" value="TreeGrafter"/>
</dbReference>
<name>A0AAD3HEL9_9STRA</name>
<dbReference type="GO" id="GO:0004487">
    <property type="term" value="F:methylenetetrahydrofolate dehydrogenase (NAD+) activity"/>
    <property type="evidence" value="ECO:0007669"/>
    <property type="project" value="TreeGrafter"/>
</dbReference>
<dbReference type="GO" id="GO:0009113">
    <property type="term" value="P:purine nucleobase biosynthetic process"/>
    <property type="evidence" value="ECO:0007669"/>
    <property type="project" value="TreeGrafter"/>
</dbReference>
<dbReference type="SUPFAM" id="SSF51735">
    <property type="entry name" value="NAD(P)-binding Rossmann-fold domains"/>
    <property type="match status" value="1"/>
</dbReference>
<reference evidence="2 3" key="1">
    <citation type="journal article" date="2021" name="Sci. Rep.">
        <title>The genome of the diatom Chaetoceros tenuissimus carries an ancient integrated fragment of an extant virus.</title>
        <authorList>
            <person name="Hongo Y."/>
            <person name="Kimura K."/>
            <person name="Takaki Y."/>
            <person name="Yoshida Y."/>
            <person name="Baba S."/>
            <person name="Kobayashi G."/>
            <person name="Nagasaki K."/>
            <person name="Hano T."/>
            <person name="Tomaru Y."/>
        </authorList>
    </citation>
    <scope>NUCLEOTIDE SEQUENCE [LARGE SCALE GENOMIC DNA]</scope>
    <source>
        <strain evidence="2 3">NIES-3715</strain>
    </source>
</reference>
<dbReference type="PANTHER" id="PTHR48099">
    <property type="entry name" value="C-1-TETRAHYDROFOLATE SYNTHASE, CYTOPLASMIC-RELATED"/>
    <property type="match status" value="1"/>
</dbReference>
<evidence type="ECO:0000313" key="3">
    <source>
        <dbReference type="Proteomes" id="UP001054902"/>
    </source>
</evidence>
<dbReference type="InterPro" id="IPR020630">
    <property type="entry name" value="THF_DH/CycHdrlase_cat_dom"/>
</dbReference>
<evidence type="ECO:0000313" key="2">
    <source>
        <dbReference type="EMBL" id="GFH60319.1"/>
    </source>
</evidence>
<proteinExistence type="predicted"/>
<dbReference type="AlphaFoldDB" id="A0AAD3HEL9"/>
<accession>A0AAD3HEL9</accession>
<evidence type="ECO:0000259" key="1">
    <source>
        <dbReference type="Pfam" id="PF00763"/>
    </source>
</evidence>
<dbReference type="PANTHER" id="PTHR48099:SF3">
    <property type="entry name" value="METHYLENETETRAHYDROFOLATE DEHYDROGENASE [NAD(+)]"/>
    <property type="match status" value="1"/>
</dbReference>
<dbReference type="Proteomes" id="UP001054902">
    <property type="component" value="Unassembled WGS sequence"/>
</dbReference>
<dbReference type="Pfam" id="PF00763">
    <property type="entry name" value="THF_DHG_CYH"/>
    <property type="match status" value="1"/>
</dbReference>
<sequence length="426" mass="48771">MLRPSSSIPLFRQRIWRKYFESFQNKTIAKRHKSSACSLQDGTIIEEYDPFIDKPMEIVREVSEEIRASVRNYTETNELNLVAITASRRYDEDGKCTDVDHGSDTYSEWISKTCEHDGINYETWRVAGGLDNTSQQVQSLIERANDFNHVHGILVYYPLYNKPYILGMKDGEWSASTQQDRINAGYENILQEIRRKCQGLTYKTKDDYFRDLVHPSKDVEGLCHSYHSRKQFRNQALYVDKYDGISDNETDYFQNDTIFPCTALSVVRILKRCLNEKQFDPSKPIGRRMEGTTFTIINRSQILGRPLASLLANDGATVYSVDESSIVKISHGNMLNRCSKVNDSVQKCIEDSSVIISGVPCSDFKVPTSWIQRNSTFINVASEPNVDEDSLRKVEGVQYVSAVGKVTVALLEHNLVELHNKFHNLQ</sequence>